<dbReference type="FunFam" id="1.10.30.10:FF:000016">
    <property type="entry name" value="FACT complex subunit SSRP1"/>
    <property type="match status" value="1"/>
</dbReference>
<evidence type="ECO:0000256" key="6">
    <source>
        <dbReference type="ARBA" id="ARBA00023242"/>
    </source>
</evidence>
<keyword evidence="12" id="KW-1185">Reference proteome</keyword>
<feature type="compositionally biased region" description="Polar residues" evidence="9">
    <location>
        <begin position="73"/>
        <end position="90"/>
    </location>
</feature>
<dbReference type="PROSITE" id="PS50118">
    <property type="entry name" value="HMG_BOX_2"/>
    <property type="match status" value="1"/>
</dbReference>
<dbReference type="InterPro" id="IPR050342">
    <property type="entry name" value="HMGB"/>
</dbReference>
<evidence type="ECO:0000256" key="9">
    <source>
        <dbReference type="SAM" id="MobiDB-lite"/>
    </source>
</evidence>
<evidence type="ECO:0000256" key="4">
    <source>
        <dbReference type="ARBA" id="ARBA00023125"/>
    </source>
</evidence>
<dbReference type="InterPro" id="IPR009071">
    <property type="entry name" value="HMG_box_dom"/>
</dbReference>
<feature type="compositionally biased region" description="Low complexity" evidence="9">
    <location>
        <begin position="152"/>
        <end position="167"/>
    </location>
</feature>
<organism evidence="11 12">
    <name type="scientific">Candidozyma duobushaemuli</name>
    <dbReference type="NCBI Taxonomy" id="1231522"/>
    <lineage>
        <taxon>Eukaryota</taxon>
        <taxon>Fungi</taxon>
        <taxon>Dikarya</taxon>
        <taxon>Ascomycota</taxon>
        <taxon>Saccharomycotina</taxon>
        <taxon>Pichiomycetes</taxon>
        <taxon>Metschnikowiaceae</taxon>
        <taxon>Candidozyma</taxon>
    </lineage>
</organism>
<feature type="region of interest" description="Disordered" evidence="9">
    <location>
        <begin position="149"/>
        <end position="175"/>
    </location>
</feature>
<feature type="compositionally biased region" description="Polar residues" evidence="9">
    <location>
        <begin position="268"/>
        <end position="291"/>
    </location>
</feature>
<feature type="compositionally biased region" description="Low complexity" evidence="9">
    <location>
        <begin position="227"/>
        <end position="259"/>
    </location>
</feature>
<dbReference type="Pfam" id="PF00505">
    <property type="entry name" value="HMG_box"/>
    <property type="match status" value="1"/>
</dbReference>
<dbReference type="PANTHER" id="PTHR48112">
    <property type="entry name" value="HIGH MOBILITY GROUP PROTEIN DSP1"/>
    <property type="match status" value="1"/>
</dbReference>
<dbReference type="EMBL" id="PKFP01000004">
    <property type="protein sequence ID" value="PVH16128.1"/>
    <property type="molecule type" value="Genomic_DNA"/>
</dbReference>
<evidence type="ECO:0000256" key="2">
    <source>
        <dbReference type="ARBA" id="ARBA00022454"/>
    </source>
</evidence>
<dbReference type="RefSeq" id="XP_025337068.1">
    <property type="nucleotide sequence ID" value="XM_025482450.1"/>
</dbReference>
<evidence type="ECO:0000313" key="11">
    <source>
        <dbReference type="EMBL" id="PVH16128.1"/>
    </source>
</evidence>
<dbReference type="VEuPathDB" id="FungiDB:CXQ87_003992"/>
<feature type="domain" description="HMG box" evidence="10">
    <location>
        <begin position="307"/>
        <end position="375"/>
    </location>
</feature>
<proteinExistence type="inferred from homology"/>
<evidence type="ECO:0000256" key="8">
    <source>
        <dbReference type="PROSITE-ProRule" id="PRU00267"/>
    </source>
</evidence>
<dbReference type="PRINTS" id="PR00886">
    <property type="entry name" value="HIGHMOBLTY12"/>
</dbReference>
<feature type="compositionally biased region" description="Polar residues" evidence="9">
    <location>
        <begin position="204"/>
        <end position="214"/>
    </location>
</feature>
<dbReference type="InterPro" id="IPR036910">
    <property type="entry name" value="HMG_box_dom_sf"/>
</dbReference>
<keyword evidence="6 8" id="KW-0539">Nucleus</keyword>
<reference evidence="11 12" key="1">
    <citation type="submission" date="2017-12" db="EMBL/GenBank/DDBJ databases">
        <title>Genome Sequence of the Amphotericin B-resistant Candida duobushaemulonii strain, B09383.</title>
        <authorList>
            <person name="Chow N.A."/>
            <person name="Gade L."/>
            <person name="Batra D."/>
            <person name="Rowe L.A."/>
            <person name="Loparev V.N."/>
            <person name="Litvintseva A.P."/>
        </authorList>
    </citation>
    <scope>NUCLEOTIDE SEQUENCE [LARGE SCALE GENOMIC DNA]</scope>
    <source>
        <strain evidence="11 12">B09383</strain>
    </source>
</reference>
<keyword evidence="5" id="KW-0804">Transcription</keyword>
<dbReference type="CDD" id="cd01390">
    <property type="entry name" value="HMG-box_NHP6-like"/>
    <property type="match status" value="1"/>
</dbReference>
<gene>
    <name evidence="11" type="ORF">CXQ87_003992</name>
</gene>
<evidence type="ECO:0000259" key="10">
    <source>
        <dbReference type="PROSITE" id="PS50118"/>
    </source>
</evidence>
<evidence type="ECO:0000256" key="7">
    <source>
        <dbReference type="ARBA" id="ARBA00043963"/>
    </source>
</evidence>
<sequence>MRQEFHKGAPQVPEYYAQYQQIQQSFPQSAGAASLPGQFGYPGYDYAGAFGQAGLGSVSPAYYHNSIGNASQVKTGPQSGSANAEVSSSPLVPGTNVAQQHLHSSQQTQQVPGSAPFGFPNYYYNYFNTPYYGNGAGINNAAGGFGMQQQVSDASSAGHHSSGAEGDAPQHQDAHAAHAANQNYGQYYGTPTQYGSRAGIPLYPSSQPFPQSVVQVGEGDQQHHHAQQPQQQPQQQQSQQQQQQQQQQPQTQHAQNRQQGVSHKVASCQMSYQHSHNKCLNTQISSSITMSTEKKKSSRKKKDPNAPKRSLSAYMFFANENRDIVRAENPGITFGQVGKMLGDKWKAMTPTDKEPYESKAAADKKRYEKEKAEYAKRQ</sequence>
<comment type="subcellular location">
    <subcellularLocation>
        <location evidence="1">Chromosome</location>
    </subcellularLocation>
</comment>
<feature type="region of interest" description="Disordered" evidence="9">
    <location>
        <begin position="198"/>
        <end position="308"/>
    </location>
</feature>
<dbReference type="SMART" id="SM00398">
    <property type="entry name" value="HMG"/>
    <property type="match status" value="1"/>
</dbReference>
<dbReference type="PANTHER" id="PTHR48112:SF22">
    <property type="entry name" value="MITOCHONDRIAL TRANSCRIPTION FACTOR A, ISOFORM B"/>
    <property type="match status" value="1"/>
</dbReference>
<keyword evidence="2" id="KW-0158">Chromosome</keyword>
<evidence type="ECO:0000313" key="12">
    <source>
        <dbReference type="Proteomes" id="UP000244406"/>
    </source>
</evidence>
<dbReference type="GeneID" id="37003992"/>
<evidence type="ECO:0000256" key="5">
    <source>
        <dbReference type="ARBA" id="ARBA00023163"/>
    </source>
</evidence>
<dbReference type="Gene3D" id="1.10.30.10">
    <property type="entry name" value="High mobility group box domain"/>
    <property type="match status" value="1"/>
</dbReference>
<evidence type="ECO:0000256" key="1">
    <source>
        <dbReference type="ARBA" id="ARBA00004286"/>
    </source>
</evidence>
<evidence type="ECO:0000256" key="3">
    <source>
        <dbReference type="ARBA" id="ARBA00023015"/>
    </source>
</evidence>
<feature type="compositionally biased region" description="Low complexity" evidence="9">
    <location>
        <begin position="99"/>
        <end position="111"/>
    </location>
</feature>
<accession>A0A2V1ADV6</accession>
<comment type="similarity">
    <text evidence="7">Belongs to the NHP6 family.</text>
</comment>
<dbReference type="GO" id="GO:0003677">
    <property type="term" value="F:DNA binding"/>
    <property type="evidence" value="ECO:0007669"/>
    <property type="project" value="UniProtKB-UniRule"/>
</dbReference>
<name>A0A2V1ADV6_9ASCO</name>
<protein>
    <submittedName>
        <fullName evidence="11">Non-histone chromosomal protein 6</fullName>
    </submittedName>
</protein>
<keyword evidence="4 8" id="KW-0238">DNA-binding</keyword>
<dbReference type="GO" id="GO:0005634">
    <property type="term" value="C:nucleus"/>
    <property type="evidence" value="ECO:0007669"/>
    <property type="project" value="UniProtKB-UniRule"/>
</dbReference>
<dbReference type="SUPFAM" id="SSF47095">
    <property type="entry name" value="HMG-box"/>
    <property type="match status" value="1"/>
</dbReference>
<dbReference type="AlphaFoldDB" id="A0A2V1ADV6"/>
<dbReference type="GO" id="GO:0005694">
    <property type="term" value="C:chromosome"/>
    <property type="evidence" value="ECO:0007669"/>
    <property type="project" value="UniProtKB-SubCell"/>
</dbReference>
<feature type="region of interest" description="Disordered" evidence="9">
    <location>
        <begin position="73"/>
        <end position="111"/>
    </location>
</feature>
<comment type="caution">
    <text evidence="11">The sequence shown here is derived from an EMBL/GenBank/DDBJ whole genome shotgun (WGS) entry which is preliminary data.</text>
</comment>
<keyword evidence="3" id="KW-0805">Transcription regulation</keyword>
<feature type="region of interest" description="Disordered" evidence="9">
    <location>
        <begin position="347"/>
        <end position="378"/>
    </location>
</feature>
<feature type="DNA-binding region" description="HMG box" evidence="8">
    <location>
        <begin position="307"/>
        <end position="375"/>
    </location>
</feature>
<dbReference type="Proteomes" id="UP000244406">
    <property type="component" value="Unassembled WGS sequence"/>
</dbReference>